<protein>
    <submittedName>
        <fullName evidence="2">Uncharacterized protein</fullName>
    </submittedName>
</protein>
<dbReference type="EMBL" id="JAANIU010004486">
    <property type="protein sequence ID" value="KAG1555090.1"/>
    <property type="molecule type" value="Genomic_DNA"/>
</dbReference>
<gene>
    <name evidence="2" type="ORF">G6F50_012897</name>
</gene>
<evidence type="ECO:0000313" key="2">
    <source>
        <dbReference type="EMBL" id="KAG1555090.1"/>
    </source>
</evidence>
<proteinExistence type="predicted"/>
<sequence length="182" mass="18446">MAVGHGQHPRAAPGFAAACRAAAGAWQYSHFAIGQHRQCRRQRARAACPQRAQAAALEWTAATCGPATGLETSGDAAGAGAGAVTDGHAAAGHCVDVPADPAAVRARLLAVDHAPDHPAARAAAAPAARFPRQPGAPDRPGQQPAGGLPGRVDADQRAAAWPARHHGALCPQRHGSGSCCRW</sequence>
<feature type="region of interest" description="Disordered" evidence="1">
    <location>
        <begin position="117"/>
        <end position="152"/>
    </location>
</feature>
<feature type="compositionally biased region" description="Low complexity" evidence="1">
    <location>
        <begin position="120"/>
        <end position="136"/>
    </location>
</feature>
<evidence type="ECO:0000313" key="3">
    <source>
        <dbReference type="Proteomes" id="UP000740926"/>
    </source>
</evidence>
<reference evidence="2 3" key="1">
    <citation type="journal article" date="2020" name="Microb. Genom.">
        <title>Genetic diversity of clinical and environmental Mucorales isolates obtained from an investigation of mucormycosis cases among solid organ transplant recipients.</title>
        <authorList>
            <person name="Nguyen M.H."/>
            <person name="Kaul D."/>
            <person name="Muto C."/>
            <person name="Cheng S.J."/>
            <person name="Richter R.A."/>
            <person name="Bruno V.M."/>
            <person name="Liu G."/>
            <person name="Beyhan S."/>
            <person name="Sundermann A.J."/>
            <person name="Mounaud S."/>
            <person name="Pasculle A.W."/>
            <person name="Nierman W.C."/>
            <person name="Driscoll E."/>
            <person name="Cumbie R."/>
            <person name="Clancy C.J."/>
            <person name="Dupont C.L."/>
        </authorList>
    </citation>
    <scope>NUCLEOTIDE SEQUENCE [LARGE SCALE GENOMIC DNA]</scope>
    <source>
        <strain evidence="2 3">GL24</strain>
    </source>
</reference>
<accession>A0A9P7CHP1</accession>
<dbReference type="AlphaFoldDB" id="A0A9P7CHP1"/>
<keyword evidence="3" id="KW-1185">Reference proteome</keyword>
<name>A0A9P7CHP1_9FUNG</name>
<dbReference type="Proteomes" id="UP000740926">
    <property type="component" value="Unassembled WGS sequence"/>
</dbReference>
<organism evidence="2 3">
    <name type="scientific">Rhizopus delemar</name>
    <dbReference type="NCBI Taxonomy" id="936053"/>
    <lineage>
        <taxon>Eukaryota</taxon>
        <taxon>Fungi</taxon>
        <taxon>Fungi incertae sedis</taxon>
        <taxon>Mucoromycota</taxon>
        <taxon>Mucoromycotina</taxon>
        <taxon>Mucoromycetes</taxon>
        <taxon>Mucorales</taxon>
        <taxon>Mucorineae</taxon>
        <taxon>Rhizopodaceae</taxon>
        <taxon>Rhizopus</taxon>
    </lineage>
</organism>
<evidence type="ECO:0000256" key="1">
    <source>
        <dbReference type="SAM" id="MobiDB-lite"/>
    </source>
</evidence>
<comment type="caution">
    <text evidence="2">The sequence shown here is derived from an EMBL/GenBank/DDBJ whole genome shotgun (WGS) entry which is preliminary data.</text>
</comment>